<dbReference type="SUPFAM" id="SSF55874">
    <property type="entry name" value="ATPase domain of HSP90 chaperone/DNA topoisomerase II/histidine kinase"/>
    <property type="match status" value="1"/>
</dbReference>
<dbReference type="EC" id="4.1.1.21" evidence="9"/>
<dbReference type="InterPro" id="IPR001478">
    <property type="entry name" value="PDZ"/>
</dbReference>
<comment type="subcellular location">
    <subcellularLocation>
        <location evidence="3">Mitochondrion intermembrane space</location>
        <topology evidence="3">Single-pass membrane protein</topology>
    </subcellularLocation>
    <subcellularLocation>
        <location evidence="2">Mitochondrion membrane</location>
        <topology evidence="2">Single-pass membrane protein</topology>
    </subcellularLocation>
</comment>
<keyword evidence="16" id="KW-0378">Hydrolase</keyword>
<evidence type="ECO:0000256" key="16">
    <source>
        <dbReference type="ARBA" id="ARBA00022825"/>
    </source>
</evidence>
<dbReference type="InterPro" id="IPR001107">
    <property type="entry name" value="Band_7"/>
</dbReference>
<dbReference type="GO" id="GO:0006508">
    <property type="term" value="P:proteolysis"/>
    <property type="evidence" value="ECO:0007669"/>
    <property type="project" value="InterPro"/>
</dbReference>
<dbReference type="Pfam" id="PF13365">
    <property type="entry name" value="Trypsin_2"/>
    <property type="match status" value="1"/>
</dbReference>
<evidence type="ECO:0000259" key="25">
    <source>
        <dbReference type="PROSITE" id="PS50106"/>
    </source>
</evidence>
<sequence length="1627" mass="183375">MKKDVAVIMGSESDYGTMVHAINLLKELGISHDVFIISAHRTPERLFNFTKSAQEKGFKVIIAGAGGAAHLPAGEVIERPASVVKELVENAIDARSSEIEIKIESGGRNLITVIDDGSGVKKDDLELAFMRHATSKLSDSELIEIKHLGFRGEALPSIAAVSRIKLSSKASKADQAWSIRYEGGEKIGELIPYPLSIGTYIEVRDLFFATPNRLKFLKTERAETQSIVDIVNNLAMINYGIEFTLISDNKKLLKYAKQNSLFSRLCEVEEEFHENSLEILEEEDSIRLTGYICKPTVNRSNSTQIYTFVNGRPIKDNLLIGAIRYAYHDLIPSNRYPFAALHLEIPYDQVDVNVHPNKSEVRFQNKRLIYEIVRRGLIKVLSKRIDLAETVVSQTEITRNHLSSDPFSRSSLKNEFYGRRSDPFENQLMREFTSPNIETKSLSEHSKSFDYTGMQKSPPRAETTILEKKQIDLIRDYPLGFAHCQIYNTYIIAEVRDKLIIVDQHAAHERLVYECLKEKSSIKRQKLLLPEMVEIKNQAGMEMIKTYKDKLFEMGFEIEIKSENKIIVKEVPAILGTVDTKRMLIDIVDRLTEIEDILPIEDKVNKILATIACYGSIRAGRKMKLEEMNELLRQIEKTPYSGQCNHGRPTYIEMKLSDIEKLFERSEEGIELTFGKYSNTETSGLRYHFPYPIGKVFKVNVKEVNREEIGISSSYGRDTDRGEGVMLTGDENIVNVNFEVQWRVRDAKDYLFKVRDYKPGFSVKNAAESAMREIIGKNTISFALEGQGRAEISRDTRILLQQILDGYQMGIEILSVQMKKIDPPEKVISSFRDVQSARADKERTINEAYAYSNDIIPRAKGEAIKIKLDAEAYENEIINEAKGNANRFLSLYEEYRQNPSLVKNRIYLETMENIFSKVDKFVITDDLKETKQAIVIQLGKVVKDVRDSGLYFKLPFINNVEFLDKRILDLSPDKTPREVITADQKRIIVDAYAKYKIIDPITFYQTVKNESGLVRRLYPVIEAHIRENIGRFSLISLLNEKRSEVMQLIQRGVYSEAGKFGIEIVDVRIKRADLPEENSSAIFRRMQTEREKEAKEIRAEGEQAGQEIRSKADKLKRGIVSSAVKESHEIRGRGYAEATRIYNEAFKVDEEFFNFYRSMKAYSKSFAEVADPVCSCNKGLADIVEELIPAVVNISSEQIVKQENNSRTKIPFTPRNNFFDDFREFFEHFDQFFDRAPSINREVTLLGSGFIIDKSGTIVTNYHVIKNAQDITVTMNDNTYFKAEVLGYDAKTDLAVLKINSDKDLPFVEFGNSDKARVGDTVIAIGNPFGLGGSVSTGIVSARSRDISIGTMNEFIQTDAAINRGNSGGPLFHLNGKVIGINTAIYSPSESGGNVGIGFAIPSNLAISIIDTLKSGKKIKHGWLGVQVQPITKEFAESLGLKDIKGALVASVVKGSPAEKGGIKVGDILLEFDGKKIDRMTQLPHMVSRTEPGKKVQVKLLRKGKEVNIKVAIEESTNDDSGNNQEENKSTSSYISGLTVSNLPKELKNNAPTKGVVVTSVDSSSNSTLRVIKKGDIIIQLDGIDIENTNDFQKQIDSAVKKDGKDSVMLLIYRNGNQFFTSIKLKK</sequence>
<dbReference type="Gene3D" id="3.30.230.10">
    <property type="match status" value="1"/>
</dbReference>
<keyword evidence="12" id="KW-0053">Apoptosis</keyword>
<dbReference type="Gene3D" id="2.30.42.10">
    <property type="match status" value="2"/>
</dbReference>
<dbReference type="SUPFAM" id="SSF54211">
    <property type="entry name" value="Ribosomal protein S5 domain 2-like"/>
    <property type="match status" value="1"/>
</dbReference>
<comment type="catalytic activity">
    <reaction evidence="1">
        <text>Cleavage of non-polar aliphatic amino-acids at the P1 position, with a preference for Val, Ile and Met. At the P2 and P3 positions, Arg is selected most strongly with a secondary preference for other hydrophilic residues.</text>
        <dbReference type="EC" id="3.4.21.108"/>
    </reaction>
</comment>
<dbReference type="GO" id="GO:0006189">
    <property type="term" value="P:'de novo' IMP biosynthetic process"/>
    <property type="evidence" value="ECO:0007669"/>
    <property type="project" value="InterPro"/>
</dbReference>
<feature type="active site" description="Charge relay system" evidence="22">
    <location>
        <position position="1263"/>
    </location>
</feature>
<evidence type="ECO:0000256" key="18">
    <source>
        <dbReference type="ARBA" id="ARBA00023145"/>
    </source>
</evidence>
<dbReference type="Pfam" id="PF13589">
    <property type="entry name" value="HATPase_c_3"/>
    <property type="match status" value="1"/>
</dbReference>
<dbReference type="GO" id="GO:0005758">
    <property type="term" value="C:mitochondrial intermembrane space"/>
    <property type="evidence" value="ECO:0007669"/>
    <property type="project" value="UniProtKB-SubCell"/>
</dbReference>
<dbReference type="GO" id="GO:0004252">
    <property type="term" value="F:serine-type endopeptidase activity"/>
    <property type="evidence" value="ECO:0007669"/>
    <property type="project" value="InterPro"/>
</dbReference>
<keyword evidence="15" id="KW-0227">DNA damage</keyword>
<dbReference type="InterPro" id="IPR009003">
    <property type="entry name" value="Peptidase_S1_PA"/>
</dbReference>
<evidence type="ECO:0000256" key="1">
    <source>
        <dbReference type="ARBA" id="ARBA00001760"/>
    </source>
</evidence>
<dbReference type="SUPFAM" id="SSF118116">
    <property type="entry name" value="DNA mismatch repair protein MutL"/>
    <property type="match status" value="1"/>
</dbReference>
<evidence type="ECO:0000256" key="8">
    <source>
        <dbReference type="ARBA" id="ARBA00010541"/>
    </source>
</evidence>
<dbReference type="InterPro" id="IPR037198">
    <property type="entry name" value="MutL_C_sf"/>
</dbReference>
<evidence type="ECO:0000256" key="2">
    <source>
        <dbReference type="ARBA" id="ARBA00004304"/>
    </source>
</evidence>
<dbReference type="FunFam" id="3.30.565.10:FF:000003">
    <property type="entry name" value="DNA mismatch repair endonuclease MutL"/>
    <property type="match status" value="1"/>
</dbReference>
<keyword evidence="13" id="KW-0732">Signal</keyword>
<feature type="binding site" evidence="23">
    <location>
        <position position="1263"/>
    </location>
    <ligand>
        <name>substrate</name>
    </ligand>
</feature>
<dbReference type="GO" id="GO:0031966">
    <property type="term" value="C:mitochondrial membrane"/>
    <property type="evidence" value="ECO:0007669"/>
    <property type="project" value="UniProtKB-SubCell"/>
</dbReference>
<comment type="function">
    <text evidence="21">Serine protease that shows proteolytic activity against a non-specific substrate beta-casein. Promotes or induces cell death either by direct binding to and inhibition of BIRC proteins (also called inhibitor of apoptosis proteins, IAPs), leading to an increase in caspase activity, or by a BIRC inhibition-independent, caspase-independent and serine protease activity-dependent mechanism. Can antagonize antiapoptotic activity of th/Diap1 by directly inducing the degradation of th/Diap1.</text>
</comment>
<evidence type="ECO:0000256" key="3">
    <source>
        <dbReference type="ARBA" id="ARBA00004375"/>
    </source>
</evidence>
<dbReference type="SMART" id="SM00853">
    <property type="entry name" value="MutL_C"/>
    <property type="match status" value="1"/>
</dbReference>
<dbReference type="GO" id="GO:0016887">
    <property type="term" value="F:ATP hydrolysis activity"/>
    <property type="evidence" value="ECO:0007669"/>
    <property type="project" value="InterPro"/>
</dbReference>
<dbReference type="PANTHER" id="PTHR10073">
    <property type="entry name" value="DNA MISMATCH REPAIR PROTEIN MLH, PMS, MUTL"/>
    <property type="match status" value="1"/>
</dbReference>
<comment type="caution">
    <text evidence="26">The sequence shown here is derived from an EMBL/GenBank/DDBJ whole genome shotgun (WGS) entry which is preliminary data.</text>
</comment>
<dbReference type="CDD" id="cd16926">
    <property type="entry name" value="HATPase_MutL-MLH-PMS-like"/>
    <property type="match status" value="1"/>
</dbReference>
<dbReference type="GO" id="GO:0004638">
    <property type="term" value="F:phosphoribosylaminoimidazole carboxylase activity"/>
    <property type="evidence" value="ECO:0007669"/>
    <property type="project" value="UniProtKB-EC"/>
</dbReference>
<dbReference type="OrthoDB" id="10254304at2759"/>
<dbReference type="InterPro" id="IPR042120">
    <property type="entry name" value="MutL_C_dimsub"/>
</dbReference>
<feature type="active site" description="Charge relay system" evidence="22">
    <location>
        <position position="1367"/>
    </location>
</feature>
<dbReference type="Gene3D" id="2.40.10.120">
    <property type="match status" value="1"/>
</dbReference>
<dbReference type="SMART" id="SM00228">
    <property type="entry name" value="PDZ"/>
    <property type="match status" value="2"/>
</dbReference>
<evidence type="ECO:0000256" key="20">
    <source>
        <dbReference type="ARBA" id="ARBA00029644"/>
    </source>
</evidence>
<evidence type="ECO:0000256" key="12">
    <source>
        <dbReference type="ARBA" id="ARBA00022703"/>
    </source>
</evidence>
<dbReference type="SUPFAM" id="SSF50156">
    <property type="entry name" value="PDZ domain-like"/>
    <property type="match status" value="2"/>
</dbReference>
<dbReference type="GO" id="GO:0006915">
    <property type="term" value="P:apoptotic process"/>
    <property type="evidence" value="ECO:0007669"/>
    <property type="project" value="UniProtKB-KW"/>
</dbReference>
<comment type="similarity">
    <text evidence="7">Belongs to the band 7/mec-2 family. HflC subfamily.</text>
</comment>
<dbReference type="Gene3D" id="3.30.1370.100">
    <property type="entry name" value="MutL, C-terminal domain, regulatory subdomain"/>
    <property type="match status" value="1"/>
</dbReference>
<keyword evidence="16" id="KW-0720">Serine protease</keyword>
<dbReference type="Pfam" id="PF00731">
    <property type="entry name" value="AIRC"/>
    <property type="match status" value="1"/>
</dbReference>
<dbReference type="EC" id="3.4.21.108" evidence="10"/>
<keyword evidence="14" id="KW-0677">Repeat</keyword>
<dbReference type="Pfam" id="PF01145">
    <property type="entry name" value="Band_7"/>
    <property type="match status" value="2"/>
</dbReference>
<dbReference type="Pfam" id="PF08676">
    <property type="entry name" value="MutL_C"/>
    <property type="match status" value="1"/>
</dbReference>
<dbReference type="PRINTS" id="PR00834">
    <property type="entry name" value="PROTEASES2C"/>
</dbReference>
<dbReference type="Gene3D" id="3.40.50.1970">
    <property type="match status" value="1"/>
</dbReference>
<evidence type="ECO:0000256" key="14">
    <source>
        <dbReference type="ARBA" id="ARBA00022737"/>
    </source>
</evidence>
<dbReference type="SMART" id="SM00244">
    <property type="entry name" value="PHB"/>
    <property type="match status" value="2"/>
</dbReference>
<dbReference type="SUPFAM" id="SSF52255">
    <property type="entry name" value="N5-CAIR mutase (phosphoribosylaminoimidazole carboxylase, PurE)"/>
    <property type="match status" value="1"/>
</dbReference>
<dbReference type="InterPro" id="IPR010200">
    <property type="entry name" value="HflC"/>
</dbReference>
<dbReference type="GO" id="GO:0006298">
    <property type="term" value="P:mismatch repair"/>
    <property type="evidence" value="ECO:0007669"/>
    <property type="project" value="InterPro"/>
</dbReference>
<dbReference type="InterPro" id="IPR036034">
    <property type="entry name" value="PDZ_sf"/>
</dbReference>
<protein>
    <recommendedName>
        <fullName evidence="11">Serine protease HTRA2, mitochondrial</fullName>
        <ecNumber evidence="10">3.4.21.108</ecNumber>
        <ecNumber evidence="9">4.1.1.21</ecNumber>
    </recommendedName>
    <alternativeName>
        <fullName evidence="20">High temperature requirement protein A2</fullName>
    </alternativeName>
</protein>
<dbReference type="InterPro" id="IPR002099">
    <property type="entry name" value="MutL/Mlh/PMS"/>
</dbReference>
<dbReference type="GO" id="GO:0030983">
    <property type="term" value="F:mismatched DNA binding"/>
    <property type="evidence" value="ECO:0007669"/>
    <property type="project" value="InterPro"/>
</dbReference>
<dbReference type="InterPro" id="IPR042121">
    <property type="entry name" value="MutL_C_regsub"/>
</dbReference>
<keyword evidence="16" id="KW-0645">Protease</keyword>
<name>A0A8S4QGC2_9NEOP</name>
<evidence type="ECO:0000256" key="10">
    <source>
        <dbReference type="ARBA" id="ARBA00013033"/>
    </source>
</evidence>
<dbReference type="PROSITE" id="PS50106">
    <property type="entry name" value="PDZ"/>
    <property type="match status" value="1"/>
</dbReference>
<dbReference type="InterPro" id="IPR001940">
    <property type="entry name" value="Peptidase_S1C"/>
</dbReference>
<comment type="similarity">
    <text evidence="6">Belongs to the band 7/mec-2 family. HflK subfamily.</text>
</comment>
<keyword evidence="27" id="KW-1185">Reference proteome</keyword>
<keyword evidence="17" id="KW-0809">Transit peptide</keyword>
<comment type="similarity">
    <text evidence="5">Belongs to the DNA mismatch repair MutL/HexB family.</text>
</comment>
<evidence type="ECO:0000256" key="21">
    <source>
        <dbReference type="ARBA" id="ARBA00035606"/>
    </source>
</evidence>
<dbReference type="InterPro" id="IPR011782">
    <property type="entry name" value="Pept_S1C_Do"/>
</dbReference>
<feature type="binding site" evidence="23">
    <location>
        <position position="1293"/>
    </location>
    <ligand>
        <name>substrate</name>
    </ligand>
</feature>
<evidence type="ECO:0000256" key="6">
    <source>
        <dbReference type="ARBA" id="ARBA00006971"/>
    </source>
</evidence>
<evidence type="ECO:0000313" key="26">
    <source>
        <dbReference type="EMBL" id="CAH2209259.1"/>
    </source>
</evidence>
<dbReference type="PANTHER" id="PTHR10073:SF12">
    <property type="entry name" value="DNA MISMATCH REPAIR PROTEIN MLH1"/>
    <property type="match status" value="1"/>
</dbReference>
<evidence type="ECO:0000256" key="5">
    <source>
        <dbReference type="ARBA" id="ARBA00006082"/>
    </source>
</evidence>
<feature type="compositionally biased region" description="Polar residues" evidence="24">
    <location>
        <begin position="1519"/>
        <end position="1533"/>
    </location>
</feature>
<dbReference type="SUPFAM" id="SSF117892">
    <property type="entry name" value="Band 7/SPFH domain"/>
    <property type="match status" value="2"/>
</dbReference>
<evidence type="ECO:0000256" key="15">
    <source>
        <dbReference type="ARBA" id="ARBA00022763"/>
    </source>
</evidence>
<keyword evidence="18" id="KW-0865">Zymogen</keyword>
<dbReference type="Gene3D" id="3.30.565.10">
    <property type="entry name" value="Histidine kinase-like ATPase, C-terminal domain"/>
    <property type="match status" value="1"/>
</dbReference>
<evidence type="ECO:0000256" key="23">
    <source>
        <dbReference type="PIRSR" id="PIRSR611782-2"/>
    </source>
</evidence>
<dbReference type="CDD" id="cd00782">
    <property type="entry name" value="MutL_Trans"/>
    <property type="match status" value="1"/>
</dbReference>
<keyword evidence="19" id="KW-0234">DNA repair</keyword>
<dbReference type="GO" id="GO:0032300">
    <property type="term" value="C:mismatch repair complex"/>
    <property type="evidence" value="ECO:0007669"/>
    <property type="project" value="InterPro"/>
</dbReference>
<dbReference type="InterPro" id="IPR000031">
    <property type="entry name" value="PurE_dom"/>
</dbReference>
<dbReference type="GO" id="GO:0005524">
    <property type="term" value="F:ATP binding"/>
    <property type="evidence" value="ECO:0007669"/>
    <property type="project" value="InterPro"/>
</dbReference>
<dbReference type="Gene3D" id="3.30.1540.20">
    <property type="entry name" value="MutL, C-terminal domain, dimerisation subdomain"/>
    <property type="match status" value="1"/>
</dbReference>
<dbReference type="InterPro" id="IPR014762">
    <property type="entry name" value="DNA_mismatch_repair_CS"/>
</dbReference>
<organism evidence="26 27">
    <name type="scientific">Pararge aegeria aegeria</name>
    <dbReference type="NCBI Taxonomy" id="348720"/>
    <lineage>
        <taxon>Eukaryota</taxon>
        <taxon>Metazoa</taxon>
        <taxon>Ecdysozoa</taxon>
        <taxon>Arthropoda</taxon>
        <taxon>Hexapoda</taxon>
        <taxon>Insecta</taxon>
        <taxon>Pterygota</taxon>
        <taxon>Neoptera</taxon>
        <taxon>Endopterygota</taxon>
        <taxon>Lepidoptera</taxon>
        <taxon>Glossata</taxon>
        <taxon>Ditrysia</taxon>
        <taxon>Papilionoidea</taxon>
        <taxon>Nymphalidae</taxon>
        <taxon>Satyrinae</taxon>
        <taxon>Satyrini</taxon>
        <taxon>Parargina</taxon>
        <taxon>Pararge</taxon>
    </lineage>
</organism>
<evidence type="ECO:0000256" key="22">
    <source>
        <dbReference type="PIRSR" id="PIRSR611782-1"/>
    </source>
</evidence>
<evidence type="ECO:0000256" key="19">
    <source>
        <dbReference type="ARBA" id="ARBA00023204"/>
    </source>
</evidence>
<reference evidence="26" key="1">
    <citation type="submission" date="2022-03" db="EMBL/GenBank/DDBJ databases">
        <authorList>
            <person name="Lindestad O."/>
        </authorList>
    </citation>
    <scope>NUCLEOTIDE SEQUENCE</scope>
</reference>
<dbReference type="SUPFAM" id="SSF50494">
    <property type="entry name" value="Trypsin-like serine proteases"/>
    <property type="match status" value="1"/>
</dbReference>
<evidence type="ECO:0000313" key="27">
    <source>
        <dbReference type="Proteomes" id="UP000838756"/>
    </source>
</evidence>
<dbReference type="EMBL" id="CAKXAJ010005785">
    <property type="protein sequence ID" value="CAH2209259.1"/>
    <property type="molecule type" value="Genomic_DNA"/>
</dbReference>
<dbReference type="NCBIfam" id="NF000952">
    <property type="entry name" value="PRK00095.2-2"/>
    <property type="match status" value="1"/>
</dbReference>
<dbReference type="NCBIfam" id="TIGR00585">
    <property type="entry name" value="mutl"/>
    <property type="match status" value="1"/>
</dbReference>
<evidence type="ECO:0000256" key="13">
    <source>
        <dbReference type="ARBA" id="ARBA00022729"/>
    </source>
</evidence>
<evidence type="ECO:0000256" key="17">
    <source>
        <dbReference type="ARBA" id="ARBA00022946"/>
    </source>
</evidence>
<evidence type="ECO:0000256" key="24">
    <source>
        <dbReference type="SAM" id="MobiDB-lite"/>
    </source>
</evidence>
<gene>
    <name evidence="26" type="primary">jg24754</name>
    <name evidence="26" type="ORF">PAEG_LOCUS1658</name>
</gene>
<dbReference type="InterPro" id="IPR014790">
    <property type="entry name" value="MutL_C"/>
</dbReference>
<feature type="domain" description="PDZ" evidence="25">
    <location>
        <begin position="1409"/>
        <end position="1504"/>
    </location>
</feature>
<dbReference type="InterPro" id="IPR020568">
    <property type="entry name" value="Ribosomal_Su5_D2-typ_SF"/>
</dbReference>
<dbReference type="InterPro" id="IPR013507">
    <property type="entry name" value="DNA_mismatch_S5_2-like"/>
</dbReference>
<accession>A0A8S4QGC2</accession>
<dbReference type="InterPro" id="IPR010201">
    <property type="entry name" value="HflK"/>
</dbReference>
<dbReference type="SMART" id="SM01340">
    <property type="entry name" value="DNA_mis_repair"/>
    <property type="match status" value="1"/>
</dbReference>
<dbReference type="GO" id="GO:0140664">
    <property type="term" value="F:ATP-dependent DNA damage sensor activity"/>
    <property type="evidence" value="ECO:0007669"/>
    <property type="project" value="InterPro"/>
</dbReference>
<dbReference type="CDD" id="cd10839">
    <property type="entry name" value="cpPDZ1_DegP-like"/>
    <property type="match status" value="1"/>
</dbReference>
<comment type="pathway">
    <text evidence="4">Purine metabolism; IMP biosynthesis via de novo pathway; 5-amino-1-(5-phospho-D-ribosyl)imidazole-4-carboxylate from 5-amino-1-(5-phospho-D-ribosyl)imidazole (carboxylase route): step 1/1.</text>
</comment>
<feature type="active site" description="Charge relay system" evidence="22">
    <location>
        <position position="1293"/>
    </location>
</feature>
<comment type="similarity">
    <text evidence="8">Belongs to the peptidase S1C family.</text>
</comment>
<evidence type="ECO:0000256" key="9">
    <source>
        <dbReference type="ARBA" id="ARBA00012329"/>
    </source>
</evidence>
<dbReference type="InterPro" id="IPR038973">
    <property type="entry name" value="MutL/Mlh/Pms-like"/>
</dbReference>
<dbReference type="InterPro" id="IPR020667">
    <property type="entry name" value="DNA_mismatch_repair_MutL"/>
</dbReference>
<dbReference type="NCBIfam" id="TIGR02037">
    <property type="entry name" value="degP_htrA_DO"/>
    <property type="match status" value="1"/>
</dbReference>
<dbReference type="Gene3D" id="3.30.479.30">
    <property type="entry name" value="Band 7 domain"/>
    <property type="match status" value="2"/>
</dbReference>
<feature type="binding site" evidence="23">
    <location>
        <position position="1197"/>
    </location>
    <ligand>
        <name>substrate</name>
    </ligand>
</feature>
<dbReference type="NCBIfam" id="TIGR01933">
    <property type="entry name" value="hflK"/>
    <property type="match status" value="1"/>
</dbReference>
<evidence type="ECO:0000256" key="11">
    <source>
        <dbReference type="ARBA" id="ARBA00016929"/>
    </source>
</evidence>
<dbReference type="Pfam" id="PF01119">
    <property type="entry name" value="DNA_mis_repair"/>
    <property type="match status" value="1"/>
</dbReference>
<evidence type="ECO:0000256" key="7">
    <source>
        <dbReference type="ARBA" id="ARBA00007862"/>
    </source>
</evidence>
<dbReference type="Pfam" id="PF13180">
    <property type="entry name" value="PDZ_2"/>
    <property type="match status" value="2"/>
</dbReference>
<dbReference type="HAMAP" id="MF_00149">
    <property type="entry name" value="DNA_mis_repair"/>
    <property type="match status" value="1"/>
</dbReference>
<feature type="region of interest" description="Disordered" evidence="24">
    <location>
        <begin position="1512"/>
        <end position="1533"/>
    </location>
</feature>
<dbReference type="PROSITE" id="PS00058">
    <property type="entry name" value="DNA_MISMATCH_REPAIR_1"/>
    <property type="match status" value="1"/>
</dbReference>
<feature type="binding site" evidence="23">
    <location>
        <begin position="1365"/>
        <end position="1367"/>
    </location>
    <ligand>
        <name>substrate</name>
    </ligand>
</feature>
<dbReference type="CDD" id="cd03405">
    <property type="entry name" value="SPFH_HflC"/>
    <property type="match status" value="1"/>
</dbReference>
<dbReference type="SMART" id="SM01001">
    <property type="entry name" value="AIRC"/>
    <property type="match status" value="1"/>
</dbReference>
<dbReference type="InterPro" id="IPR036890">
    <property type="entry name" value="HATPase_C_sf"/>
</dbReference>
<dbReference type="CDD" id="cd03404">
    <property type="entry name" value="SPFH_HflK"/>
    <property type="match status" value="1"/>
</dbReference>
<proteinExistence type="inferred from homology"/>
<dbReference type="InterPro" id="IPR036013">
    <property type="entry name" value="Band_7/SPFH_dom_sf"/>
</dbReference>
<evidence type="ECO:0000256" key="4">
    <source>
        <dbReference type="ARBA" id="ARBA00004747"/>
    </source>
</evidence>
<dbReference type="InterPro" id="IPR014721">
    <property type="entry name" value="Ribsml_uS5_D2-typ_fold_subgr"/>
</dbReference>
<dbReference type="Proteomes" id="UP000838756">
    <property type="component" value="Unassembled WGS sequence"/>
</dbReference>